<evidence type="ECO:0000313" key="3">
    <source>
        <dbReference type="RefSeq" id="XP_033571886.1"/>
    </source>
</evidence>
<gene>
    <name evidence="1 3" type="ORF">BDZ99DRAFT_480922</name>
</gene>
<name>A0A6A6Y7Y6_9PEZI</name>
<evidence type="ECO:0000313" key="1">
    <source>
        <dbReference type="EMBL" id="KAF2804922.1"/>
    </source>
</evidence>
<proteinExistence type="predicted"/>
<reference evidence="1 3" key="1">
    <citation type="journal article" date="2020" name="Stud. Mycol.">
        <title>101 Dothideomycetes genomes: a test case for predicting lifestyles and emergence of pathogens.</title>
        <authorList>
            <person name="Haridas S."/>
            <person name="Albert R."/>
            <person name="Binder M."/>
            <person name="Bloem J."/>
            <person name="Labutti K."/>
            <person name="Salamov A."/>
            <person name="Andreopoulos B."/>
            <person name="Baker S."/>
            <person name="Barry K."/>
            <person name="Bills G."/>
            <person name="Bluhm B."/>
            <person name="Cannon C."/>
            <person name="Castanera R."/>
            <person name="Culley D."/>
            <person name="Daum C."/>
            <person name="Ezra D."/>
            <person name="Gonzalez J."/>
            <person name="Henrissat B."/>
            <person name="Kuo A."/>
            <person name="Liang C."/>
            <person name="Lipzen A."/>
            <person name="Lutzoni F."/>
            <person name="Magnuson J."/>
            <person name="Mondo S."/>
            <person name="Nolan M."/>
            <person name="Ohm R."/>
            <person name="Pangilinan J."/>
            <person name="Park H.-J."/>
            <person name="Ramirez L."/>
            <person name="Alfaro M."/>
            <person name="Sun H."/>
            <person name="Tritt A."/>
            <person name="Yoshinaga Y."/>
            <person name="Zwiers L.-H."/>
            <person name="Turgeon B."/>
            <person name="Goodwin S."/>
            <person name="Spatafora J."/>
            <person name="Crous P."/>
            <person name="Grigoriev I."/>
        </authorList>
    </citation>
    <scope>NUCLEOTIDE SEQUENCE</scope>
    <source>
        <strain evidence="1 3">CBS 304.34</strain>
    </source>
</reference>
<sequence length="201" mass="22346">MYLDDEDDSWVDVQKFSDTNSNAAADAANSARQGGSLDGLRQATRYNFTSFHWFGLRTANAQMKAAISPRDVNRYALDHATSMKVEASLAGEDAEVNAPLPVRNAGSAEENEPEQYSASMTQALHTVFHNSTVLPCDCEREGGQFRLLDTHVCALRLDGKLGVSGDSSHCFFESVVAVDENYQWRHIQFQIPRYGRSDIDY</sequence>
<dbReference type="RefSeq" id="XP_033571886.1">
    <property type="nucleotide sequence ID" value="XM_033722360.1"/>
</dbReference>
<organism evidence="1">
    <name type="scientific">Mytilinidion resinicola</name>
    <dbReference type="NCBI Taxonomy" id="574789"/>
    <lineage>
        <taxon>Eukaryota</taxon>
        <taxon>Fungi</taxon>
        <taxon>Dikarya</taxon>
        <taxon>Ascomycota</taxon>
        <taxon>Pezizomycotina</taxon>
        <taxon>Dothideomycetes</taxon>
        <taxon>Pleosporomycetidae</taxon>
        <taxon>Mytilinidiales</taxon>
        <taxon>Mytilinidiaceae</taxon>
        <taxon>Mytilinidion</taxon>
    </lineage>
</organism>
<dbReference type="AlphaFoldDB" id="A0A6A6Y7Y6"/>
<protein>
    <submittedName>
        <fullName evidence="1 3">Uncharacterized protein</fullName>
    </submittedName>
</protein>
<dbReference type="EMBL" id="MU003711">
    <property type="protein sequence ID" value="KAF2804922.1"/>
    <property type="molecule type" value="Genomic_DNA"/>
</dbReference>
<keyword evidence="2" id="KW-1185">Reference proteome</keyword>
<reference evidence="3" key="2">
    <citation type="submission" date="2020-04" db="EMBL/GenBank/DDBJ databases">
        <authorList>
            <consortium name="NCBI Genome Project"/>
        </authorList>
    </citation>
    <scope>NUCLEOTIDE SEQUENCE</scope>
    <source>
        <strain evidence="3">CBS 304.34</strain>
    </source>
</reference>
<evidence type="ECO:0000313" key="2">
    <source>
        <dbReference type="Proteomes" id="UP000504636"/>
    </source>
</evidence>
<dbReference type="GeneID" id="54463253"/>
<dbReference type="Proteomes" id="UP000504636">
    <property type="component" value="Unplaced"/>
</dbReference>
<reference evidence="3" key="3">
    <citation type="submission" date="2025-04" db="UniProtKB">
        <authorList>
            <consortium name="RefSeq"/>
        </authorList>
    </citation>
    <scope>IDENTIFICATION</scope>
    <source>
        <strain evidence="3">CBS 304.34</strain>
    </source>
</reference>
<accession>A0A6A6Y7Y6</accession>